<dbReference type="PROSITE" id="PS00678">
    <property type="entry name" value="WD_REPEATS_1"/>
    <property type="match status" value="2"/>
</dbReference>
<feature type="repeat" description="WD" evidence="3">
    <location>
        <begin position="81"/>
        <end position="122"/>
    </location>
</feature>
<dbReference type="InterPro" id="IPR011600">
    <property type="entry name" value="Pept_C14_caspase"/>
</dbReference>
<dbReference type="Gene3D" id="2.130.10.10">
    <property type="entry name" value="YVTN repeat-like/Quinoprotein amine dehydrogenase"/>
    <property type="match status" value="3"/>
</dbReference>
<reference evidence="5 6" key="1">
    <citation type="submission" date="2020-04" db="EMBL/GenBank/DDBJ databases">
        <title>Flammeovirga sp. SR4, a novel species isolated from seawater.</title>
        <authorList>
            <person name="Wang X."/>
        </authorList>
    </citation>
    <scope>NUCLEOTIDE SEQUENCE [LARGE SCALE GENOMIC DNA]</scope>
    <source>
        <strain evidence="5 6">ATCC 23126</strain>
    </source>
</reference>
<evidence type="ECO:0000313" key="5">
    <source>
        <dbReference type="EMBL" id="NME72133.1"/>
    </source>
</evidence>
<feature type="repeat" description="WD" evidence="3">
    <location>
        <begin position="208"/>
        <end position="249"/>
    </location>
</feature>
<dbReference type="AlphaFoldDB" id="A0A7X9XCV4"/>
<dbReference type="Proteomes" id="UP000576082">
    <property type="component" value="Unassembled WGS sequence"/>
</dbReference>
<dbReference type="GO" id="GO:0006508">
    <property type="term" value="P:proteolysis"/>
    <property type="evidence" value="ECO:0007669"/>
    <property type="project" value="InterPro"/>
</dbReference>
<dbReference type="InterPro" id="IPR001680">
    <property type="entry name" value="WD40_rpt"/>
</dbReference>
<dbReference type="InterPro" id="IPR036322">
    <property type="entry name" value="WD40_repeat_dom_sf"/>
</dbReference>
<dbReference type="PROSITE" id="PS50082">
    <property type="entry name" value="WD_REPEATS_2"/>
    <property type="match status" value="4"/>
</dbReference>
<sequence>MYFIENHIVKRRLIILFGLLFCFQHFLFSQSSNITLTFSQGHLGEVTSLDISKDASLVISAGKDKKIKVWDIEQERLLRTINAHEIEITDIALSYDKRYIVSSGTDHKVKVWETKTGRLLSELNQLSEAPIEVKFHKELVVFIDYQGNVFHWNWQSEGHELDGWTSDMTGGISCFITRPKSSSWVAFGKYNGEVEIWNTIQKKLKASQKLHDDWVADLIYLHDRKIIVSGGYDGNLRVWNQQTNAVSKPIRLPDNKAVRSITYSHSVDRLIVTSHGNHAYYYQIKDGELALVSKFEDREIITNAFNRKGELAVIAYNNGEIALWEIKGSKLKAAWKPILDKAMGFSASLTSGAIAVSSESGNVRLWESGSRGDLKKWKAHHQTMSSIFFNWRGELITTSIDSTIKIWDHKNNYKLHASKKFDYPITIAQLHPVDSLALLVNNGGDLIVQNLRQLDKTFKVFSSFNAINALTISFDGTKVALCLSDRTVVILDIQDNFKLLKKIRVNDWMLNSLAFSLDGQSLVIGGKNKLLLYSLAESEIMQEIKVEHPVKDVAFTFDGKNILVAEDGGDLRLYSVDLKNEIFNYPQSNGDIIELFDFPGKQVFVTLSNDFAVGIWDLESPYKYGAVLSDGDVGWVVEHYSGLFDASEANMNNLYYVVDNETIDLGQLQGMYWEPGLGTKLFNGQPLREVPLLNTVSLYPEANLYTKNDKLHIEVFDRGGGIGKVSVLVNNKEVLDDVSQYKLGIDVNHLNLNILKQKQQTIKYVVPMDTLSYLFQSGEALNNITVKVENQQGTLSGRGLTIKHKSKNTQKEIPSFYGIVIGVSDYRGNTLDLKYAASDAEKIASSIQESAEELFGEHRVKVDLFSTNAEDPLYQPSKQNIKRSFDSLQNVANPSDVLFVFLAGHGMAVQEQNGDEDFYYLTKDMMTADLKDTSIRDSYTIAGKEWLDWMKKIPITRQVFIMDACNAGKFAETIIAMRNVDDESVRLRALERVRSRSGMYLLAGSAADKVSYESTMYGQGLLTYALLDYVKRGNLRKGEFLDVQMMFGNAVDEVPRLAERFGASQQPEMRVPEGGDSFDIGRVTDDLKNNINISTALARVTSSDFEEDSTWMDHEGLSKAIDEKLLRLSEGLNSGYNYFTFSPFSKGADVYQVKGRYTVENDSLSLTMKIVEGTSEKYHKKYQSSDKQSLIEECINDIIAFFKDL</sequence>
<evidence type="ECO:0000256" key="1">
    <source>
        <dbReference type="ARBA" id="ARBA00022574"/>
    </source>
</evidence>
<feature type="domain" description="Peptidase C14 caspase" evidence="4">
    <location>
        <begin position="819"/>
        <end position="1069"/>
    </location>
</feature>
<dbReference type="InterPro" id="IPR050505">
    <property type="entry name" value="WDR55/POC1"/>
</dbReference>
<evidence type="ECO:0000313" key="6">
    <source>
        <dbReference type="Proteomes" id="UP000576082"/>
    </source>
</evidence>
<dbReference type="SUPFAM" id="SSF52129">
    <property type="entry name" value="Caspase-like"/>
    <property type="match status" value="1"/>
</dbReference>
<gene>
    <name evidence="5" type="ORF">HHU12_29500</name>
</gene>
<dbReference type="PANTHER" id="PTHR44019:SF8">
    <property type="entry name" value="POC1 CENTRIOLAR PROTEIN HOMOLOG"/>
    <property type="match status" value="1"/>
</dbReference>
<dbReference type="Pfam" id="PF00400">
    <property type="entry name" value="WD40"/>
    <property type="match status" value="4"/>
</dbReference>
<dbReference type="CDD" id="cd00200">
    <property type="entry name" value="WD40"/>
    <property type="match status" value="1"/>
</dbReference>
<protein>
    <recommendedName>
        <fullName evidence="4">Peptidase C14 caspase domain-containing protein</fullName>
    </recommendedName>
</protein>
<dbReference type="SMART" id="SM00320">
    <property type="entry name" value="WD40"/>
    <property type="match status" value="12"/>
</dbReference>
<dbReference type="InterPro" id="IPR015943">
    <property type="entry name" value="WD40/YVTN_repeat-like_dom_sf"/>
</dbReference>
<dbReference type="InterPro" id="IPR020472">
    <property type="entry name" value="WD40_PAC1"/>
</dbReference>
<keyword evidence="1 3" id="KW-0853">WD repeat</keyword>
<feature type="repeat" description="WD" evidence="3">
    <location>
        <begin position="377"/>
        <end position="417"/>
    </location>
</feature>
<dbReference type="SUPFAM" id="SSF50978">
    <property type="entry name" value="WD40 repeat-like"/>
    <property type="match status" value="2"/>
</dbReference>
<feature type="repeat" description="WD" evidence="3">
    <location>
        <begin position="39"/>
        <end position="80"/>
    </location>
</feature>
<accession>A0A7X9XCV4</accession>
<comment type="caution">
    <text evidence="5">The sequence shown here is derived from an EMBL/GenBank/DDBJ whole genome shotgun (WGS) entry which is preliminary data.</text>
</comment>
<evidence type="ECO:0000259" key="4">
    <source>
        <dbReference type="Pfam" id="PF00656"/>
    </source>
</evidence>
<evidence type="ECO:0000256" key="2">
    <source>
        <dbReference type="ARBA" id="ARBA00022737"/>
    </source>
</evidence>
<dbReference type="Gene3D" id="3.40.50.1460">
    <property type="match status" value="1"/>
</dbReference>
<dbReference type="RefSeq" id="WP_205960029.1">
    <property type="nucleotide sequence ID" value="NZ_JABANE010000137.1"/>
</dbReference>
<dbReference type="InterPro" id="IPR019775">
    <property type="entry name" value="WD40_repeat_CS"/>
</dbReference>
<proteinExistence type="predicted"/>
<keyword evidence="6" id="KW-1185">Reference proteome</keyword>
<name>A0A7X9XCV4_9BACT</name>
<dbReference type="PROSITE" id="PS50294">
    <property type="entry name" value="WD_REPEATS_REGION"/>
    <property type="match status" value="3"/>
</dbReference>
<dbReference type="GO" id="GO:0004197">
    <property type="term" value="F:cysteine-type endopeptidase activity"/>
    <property type="evidence" value="ECO:0007669"/>
    <property type="project" value="InterPro"/>
</dbReference>
<evidence type="ECO:0000256" key="3">
    <source>
        <dbReference type="PROSITE-ProRule" id="PRU00221"/>
    </source>
</evidence>
<dbReference type="EMBL" id="JABANE010000137">
    <property type="protein sequence ID" value="NME72133.1"/>
    <property type="molecule type" value="Genomic_DNA"/>
</dbReference>
<organism evidence="5 6">
    <name type="scientific">Flammeovirga aprica JL-4</name>
    <dbReference type="NCBI Taxonomy" id="694437"/>
    <lineage>
        <taxon>Bacteria</taxon>
        <taxon>Pseudomonadati</taxon>
        <taxon>Bacteroidota</taxon>
        <taxon>Cytophagia</taxon>
        <taxon>Cytophagales</taxon>
        <taxon>Flammeovirgaceae</taxon>
        <taxon>Flammeovirga</taxon>
    </lineage>
</organism>
<keyword evidence="2" id="KW-0677">Repeat</keyword>
<dbReference type="PRINTS" id="PR00320">
    <property type="entry name" value="GPROTEINBRPT"/>
</dbReference>
<dbReference type="Pfam" id="PF00656">
    <property type="entry name" value="Peptidase_C14"/>
    <property type="match status" value="1"/>
</dbReference>
<dbReference type="InterPro" id="IPR029030">
    <property type="entry name" value="Caspase-like_dom_sf"/>
</dbReference>
<dbReference type="PANTHER" id="PTHR44019">
    <property type="entry name" value="WD REPEAT-CONTAINING PROTEIN 55"/>
    <property type="match status" value="1"/>
</dbReference>